<keyword evidence="3" id="KW-1185">Reference proteome</keyword>
<dbReference type="InParanoid" id="A0A7M7GBB7"/>
<evidence type="ECO:0000256" key="1">
    <source>
        <dbReference type="SAM" id="SignalP"/>
    </source>
</evidence>
<dbReference type="SMR" id="A0A7M7GBB7"/>
<name>A0A7M7GBB7_NASVI</name>
<dbReference type="InterPro" id="IPR020234">
    <property type="entry name" value="Mite_allergen_group-7"/>
</dbReference>
<keyword evidence="1" id="KW-0732">Signal</keyword>
<feature type="chain" id="PRO_5036401309" evidence="1">
    <location>
        <begin position="21"/>
        <end position="433"/>
    </location>
</feature>
<dbReference type="EnsemblMetazoa" id="XM_003424217">
    <property type="protein sequence ID" value="XP_003424265"/>
    <property type="gene ID" value="LOC100679065"/>
</dbReference>
<proteinExistence type="predicted"/>
<dbReference type="InterPro" id="IPR038602">
    <property type="entry name" value="Mite_allergen_7_sf"/>
</dbReference>
<dbReference type="Proteomes" id="UP000002358">
    <property type="component" value="Chromosome 3"/>
</dbReference>
<dbReference type="GeneID" id="100679065"/>
<dbReference type="AlphaFoldDB" id="A0A7M7GBB7"/>
<dbReference type="EnsemblMetazoa" id="XM_016984252">
    <property type="protein sequence ID" value="XP_016839741"/>
    <property type="gene ID" value="LOC100679065"/>
</dbReference>
<dbReference type="Pfam" id="PF16984">
    <property type="entry name" value="Grp7_allergen"/>
    <property type="match status" value="1"/>
</dbReference>
<evidence type="ECO:0000313" key="3">
    <source>
        <dbReference type="Proteomes" id="UP000002358"/>
    </source>
</evidence>
<accession>A0A7M7GBB7</accession>
<dbReference type="Gene3D" id="3.15.10.50">
    <property type="match status" value="1"/>
</dbReference>
<dbReference type="OrthoDB" id="8187668at2759"/>
<dbReference type="RefSeq" id="XP_016839741.1">
    <property type="nucleotide sequence ID" value="XM_016984252.3"/>
</dbReference>
<organism evidence="2 3">
    <name type="scientific">Nasonia vitripennis</name>
    <name type="common">Parasitic wasp</name>
    <dbReference type="NCBI Taxonomy" id="7425"/>
    <lineage>
        <taxon>Eukaryota</taxon>
        <taxon>Metazoa</taxon>
        <taxon>Ecdysozoa</taxon>
        <taxon>Arthropoda</taxon>
        <taxon>Hexapoda</taxon>
        <taxon>Insecta</taxon>
        <taxon>Pterygota</taxon>
        <taxon>Neoptera</taxon>
        <taxon>Endopterygota</taxon>
        <taxon>Hymenoptera</taxon>
        <taxon>Apocrita</taxon>
        <taxon>Proctotrupomorpha</taxon>
        <taxon>Chalcidoidea</taxon>
        <taxon>Pteromalidae</taxon>
        <taxon>Pteromalinae</taxon>
        <taxon>Nasonia</taxon>
    </lineage>
</organism>
<dbReference type="KEGG" id="nvi:100679065"/>
<feature type="signal peptide" evidence="1">
    <location>
        <begin position="1"/>
        <end position="20"/>
    </location>
</feature>
<protein>
    <submittedName>
        <fullName evidence="2">Uncharacterized protein</fullName>
    </submittedName>
</protein>
<dbReference type="RefSeq" id="XP_003424265.1">
    <property type="nucleotide sequence ID" value="XM_003424217.4"/>
</dbReference>
<reference evidence="2" key="1">
    <citation type="submission" date="2021-01" db="UniProtKB">
        <authorList>
            <consortium name="EnsemblMetazoa"/>
        </authorList>
    </citation>
    <scope>IDENTIFICATION</scope>
</reference>
<evidence type="ECO:0000313" key="2">
    <source>
        <dbReference type="EnsemblMetazoa" id="XP_003424265"/>
    </source>
</evidence>
<sequence>MLLKYFVLAIISFSNAPVLCTEWIDCGPAKSFEVELGNNQKVFVYDSQIQVKYDRNELAVYEYTGHDNVNILINNTLITITGHIVPEREEFNPNALKTSKVFHSKIAGSAKLMKTKLNDLTLAECNLYLSRKRNEEELNIPAQLQVEIIHEAALCVKSTICQRLGVITSEDMKKARDHPFNFGRITVTAANNHVEESKSVITTLESKPKFSVNDIRSFLSTYTIETNDVSRDVQSTINKLVDLAIAELVKKLNEENQGKIKIPDLDQNFSTGSSWWATTGEFNAYEGTFEDLTTLSRTEDAVLAHKGLKFTASCGFGLSKANMEYQKYKLRYGIIKVNGKLSASVDGVALAATVGVDYNQKPCRAVLDSLRVSQLGKVKVKLTGLGPLNKLLSKLVTWITKKWQDDIVKVVEKKLMDIVVKNLDKFNCEKFRP</sequence>